<dbReference type="Gene3D" id="3.40.190.10">
    <property type="entry name" value="Periplasmic binding protein-like II"/>
    <property type="match status" value="1"/>
</dbReference>
<dbReference type="AlphaFoldDB" id="S9S521"/>
<comment type="caution">
    <text evidence="1">The sequence shown here is derived from an EMBL/GenBank/DDBJ whole genome shotgun (WGS) entry which is preliminary data.</text>
</comment>
<sequence>MQQKAVSGFLRQALSGFLKENPRIVPSVRMLESDRVRQMVIENEADFGPTFCPRPVPGVTVLRELPFRVLALVPDAALALRAASLPKLTLAPISANDNSAALASVLARRHFEPFVDEVRGRAG</sequence>
<organism evidence="1 2">
    <name type="scientific">Salipiger mucosus DSM 16094</name>
    <dbReference type="NCBI Taxonomy" id="1123237"/>
    <lineage>
        <taxon>Bacteria</taxon>
        <taxon>Pseudomonadati</taxon>
        <taxon>Pseudomonadota</taxon>
        <taxon>Alphaproteobacteria</taxon>
        <taxon>Rhodobacterales</taxon>
        <taxon>Roseobacteraceae</taxon>
        <taxon>Salipiger</taxon>
    </lineage>
</organism>
<protein>
    <submittedName>
        <fullName evidence="1">Putative transcriptional regulator</fullName>
    </submittedName>
</protein>
<reference evidence="2" key="1">
    <citation type="journal article" date="2014" name="Stand. Genomic Sci.">
        <title>Genome sequence of the exopolysaccharide-producing Salipiger mucosus type strain (DSM 16094(T)), a moderately halophilic member of the Roseobacter clade.</title>
        <authorList>
            <person name="Riedel T."/>
            <person name="Spring S."/>
            <person name="Fiebig A."/>
            <person name="Petersen J."/>
            <person name="Kyrpides N.C."/>
            <person name="Goker M."/>
            <person name="Klenk H.P."/>
        </authorList>
    </citation>
    <scope>NUCLEOTIDE SEQUENCE [LARGE SCALE GENOMIC DNA]</scope>
    <source>
        <strain evidence="2">DSM 16094</strain>
    </source>
</reference>
<proteinExistence type="predicted"/>
<dbReference type="HOGENOM" id="CLU_2013660_0_0_5"/>
<name>S9S521_9RHOB</name>
<evidence type="ECO:0000313" key="1">
    <source>
        <dbReference type="EMBL" id="EPX85285.1"/>
    </source>
</evidence>
<dbReference type="STRING" id="1123237.Salmuc_02664"/>
<gene>
    <name evidence="1" type="ORF">Salmuc_02664</name>
</gene>
<keyword evidence="2" id="KW-1185">Reference proteome</keyword>
<dbReference type="EMBL" id="APVH01000009">
    <property type="protein sequence ID" value="EPX85285.1"/>
    <property type="molecule type" value="Genomic_DNA"/>
</dbReference>
<dbReference type="SUPFAM" id="SSF53850">
    <property type="entry name" value="Periplasmic binding protein-like II"/>
    <property type="match status" value="1"/>
</dbReference>
<evidence type="ECO:0000313" key="2">
    <source>
        <dbReference type="Proteomes" id="UP000015347"/>
    </source>
</evidence>
<accession>S9S521</accession>
<dbReference type="Proteomes" id="UP000015347">
    <property type="component" value="Unassembled WGS sequence"/>
</dbReference>